<keyword evidence="1" id="KW-0547">Nucleotide-binding</keyword>
<name>A0ABY4SY21_9GAMM</name>
<dbReference type="Gene3D" id="3.40.50.2300">
    <property type="match status" value="1"/>
</dbReference>
<evidence type="ECO:0000259" key="6">
    <source>
        <dbReference type="PROSITE" id="PS50045"/>
    </source>
</evidence>
<dbReference type="Pfam" id="PF00158">
    <property type="entry name" value="Sigma54_activat"/>
    <property type="match status" value="1"/>
</dbReference>
<dbReference type="PRINTS" id="PR01590">
    <property type="entry name" value="HTHFIS"/>
</dbReference>
<dbReference type="Proteomes" id="UP001056681">
    <property type="component" value="Chromosome"/>
</dbReference>
<dbReference type="PANTHER" id="PTHR32071:SF117">
    <property type="entry name" value="PTS-DEPENDENT DIHYDROXYACETONE KINASE OPERON REGULATORY PROTEIN-RELATED"/>
    <property type="match status" value="1"/>
</dbReference>
<dbReference type="PROSITE" id="PS00688">
    <property type="entry name" value="SIGMA54_INTERACT_3"/>
    <property type="match status" value="1"/>
</dbReference>
<feature type="domain" description="Sigma-54 factor interaction" evidence="6">
    <location>
        <begin position="141"/>
        <end position="369"/>
    </location>
</feature>
<dbReference type="Gene3D" id="1.10.8.60">
    <property type="match status" value="1"/>
</dbReference>
<dbReference type="InterPro" id="IPR025662">
    <property type="entry name" value="Sigma_54_int_dom_ATP-bd_1"/>
</dbReference>
<dbReference type="InterPro" id="IPR002197">
    <property type="entry name" value="HTH_Fis"/>
</dbReference>
<dbReference type="InterPro" id="IPR025944">
    <property type="entry name" value="Sigma_54_int_dom_CS"/>
</dbReference>
<accession>A0ABY4SY21</accession>
<dbReference type="EMBL" id="CP063231">
    <property type="protein sequence ID" value="URL57611.1"/>
    <property type="molecule type" value="Genomic_DNA"/>
</dbReference>
<keyword evidence="4" id="KW-0238">DNA-binding</keyword>
<evidence type="ECO:0000256" key="1">
    <source>
        <dbReference type="ARBA" id="ARBA00022741"/>
    </source>
</evidence>
<keyword evidence="2" id="KW-0067">ATP-binding</keyword>
<dbReference type="InterPro" id="IPR002078">
    <property type="entry name" value="Sigma_54_int"/>
</dbReference>
<organism evidence="7 8">
    <name type="scientific">Luteibacter flocculans</name>
    <dbReference type="NCBI Taxonomy" id="2780091"/>
    <lineage>
        <taxon>Bacteria</taxon>
        <taxon>Pseudomonadati</taxon>
        <taxon>Pseudomonadota</taxon>
        <taxon>Gammaproteobacteria</taxon>
        <taxon>Lysobacterales</taxon>
        <taxon>Rhodanobacteraceae</taxon>
        <taxon>Luteibacter</taxon>
    </lineage>
</organism>
<dbReference type="CDD" id="cd00009">
    <property type="entry name" value="AAA"/>
    <property type="match status" value="1"/>
</dbReference>
<keyword evidence="5" id="KW-0804">Transcription</keyword>
<dbReference type="Pfam" id="PF06490">
    <property type="entry name" value="FleQ"/>
    <property type="match status" value="1"/>
</dbReference>
<evidence type="ECO:0000256" key="3">
    <source>
        <dbReference type="ARBA" id="ARBA00023015"/>
    </source>
</evidence>
<dbReference type="Gene3D" id="1.10.10.60">
    <property type="entry name" value="Homeodomain-like"/>
    <property type="match status" value="1"/>
</dbReference>
<evidence type="ECO:0000313" key="8">
    <source>
        <dbReference type="Proteomes" id="UP001056681"/>
    </source>
</evidence>
<dbReference type="Pfam" id="PF25601">
    <property type="entry name" value="AAA_lid_14"/>
    <property type="match status" value="1"/>
</dbReference>
<evidence type="ECO:0000256" key="2">
    <source>
        <dbReference type="ARBA" id="ARBA00022840"/>
    </source>
</evidence>
<dbReference type="SMART" id="SM00382">
    <property type="entry name" value="AAA"/>
    <property type="match status" value="1"/>
</dbReference>
<dbReference type="PANTHER" id="PTHR32071">
    <property type="entry name" value="TRANSCRIPTIONAL REGULATORY PROTEIN"/>
    <property type="match status" value="1"/>
</dbReference>
<proteinExistence type="predicted"/>
<dbReference type="PROSITE" id="PS00675">
    <property type="entry name" value="SIGMA54_INTERACT_1"/>
    <property type="match status" value="1"/>
</dbReference>
<dbReference type="InterPro" id="IPR010518">
    <property type="entry name" value="FleQ"/>
</dbReference>
<protein>
    <submittedName>
        <fullName evidence="7">Sigma-54-dependent Fis family transcriptional regulator</fullName>
    </submittedName>
</protein>
<dbReference type="SUPFAM" id="SSF46689">
    <property type="entry name" value="Homeodomain-like"/>
    <property type="match status" value="1"/>
</dbReference>
<dbReference type="InterPro" id="IPR025943">
    <property type="entry name" value="Sigma_54_int_dom_ATP-bd_2"/>
</dbReference>
<evidence type="ECO:0000256" key="5">
    <source>
        <dbReference type="ARBA" id="ARBA00023163"/>
    </source>
</evidence>
<dbReference type="Gene3D" id="3.40.50.300">
    <property type="entry name" value="P-loop containing nucleotide triphosphate hydrolases"/>
    <property type="match status" value="1"/>
</dbReference>
<dbReference type="InterPro" id="IPR027417">
    <property type="entry name" value="P-loop_NTPase"/>
</dbReference>
<evidence type="ECO:0000256" key="4">
    <source>
        <dbReference type="ARBA" id="ARBA00023125"/>
    </source>
</evidence>
<dbReference type="Pfam" id="PF02954">
    <property type="entry name" value="HTH_8"/>
    <property type="match status" value="1"/>
</dbReference>
<dbReference type="InterPro" id="IPR003593">
    <property type="entry name" value="AAA+_ATPase"/>
</dbReference>
<sequence>MTFETHAKRGIHVKSSHFLVVESDSSRADNVVSALAFLGYRPVLARGAQAVEGVEGWRGVYVGNVEDENELESHLAALGRGGRNLPMLVAADSPLATALIADDTRTNNVELVDIPLRYERLSEALRTLQSRMEPAHSNRRFVGQSGPMQRVNALIRQVAPFDSSVLVLGESGSGKELVARTIHDCSPRRDKPFVAINCGAIPAELLESELFGHEKGAFTGAISTRKGRFEMAEGGTLFLDEIGDMSLPMQVKLLRVLQERVFERVGGNRPQRCDVRIIAATHRDLESAIERGGFREDLFYRLSVFPLEMPPLRQRLEDLPALISEFNQRLVQRGLSSVRFSPSAMGALCRYGWPGNVRELSNLVERMAILMPQGEVRAPDLPEKYRGALPVEEVSGAALIAMMEAEPEVTESFSFASEGDPSVLPQGGLDLKDHLAGIEIGLIRQALNSANGVVAHAAKLLRVQRTTLVEKLRKYGLSETVQAG</sequence>
<dbReference type="InterPro" id="IPR009057">
    <property type="entry name" value="Homeodomain-like_sf"/>
</dbReference>
<keyword evidence="8" id="KW-1185">Reference proteome</keyword>
<gene>
    <name evidence="7" type="ORF">IM816_13405</name>
</gene>
<dbReference type="InterPro" id="IPR058031">
    <property type="entry name" value="AAA_lid_NorR"/>
</dbReference>
<reference evidence="7" key="1">
    <citation type="submission" date="2020-10" db="EMBL/GenBank/DDBJ databases">
        <title>Whole-genome sequence of Luteibacter sp. EIF3.</title>
        <authorList>
            <person name="Friedrich I."/>
            <person name="Hertel R."/>
            <person name="Daniel R."/>
        </authorList>
    </citation>
    <scope>NUCLEOTIDE SEQUENCE</scope>
    <source>
        <strain evidence="7">EIF3</strain>
    </source>
</reference>
<dbReference type="PROSITE" id="PS00676">
    <property type="entry name" value="SIGMA54_INTERACT_2"/>
    <property type="match status" value="1"/>
</dbReference>
<evidence type="ECO:0000313" key="7">
    <source>
        <dbReference type="EMBL" id="URL57611.1"/>
    </source>
</evidence>
<dbReference type="PROSITE" id="PS50045">
    <property type="entry name" value="SIGMA54_INTERACT_4"/>
    <property type="match status" value="1"/>
</dbReference>
<dbReference type="SUPFAM" id="SSF52540">
    <property type="entry name" value="P-loop containing nucleoside triphosphate hydrolases"/>
    <property type="match status" value="1"/>
</dbReference>
<keyword evidence="3" id="KW-0805">Transcription regulation</keyword>